<keyword evidence="1" id="KW-0732">Signal</keyword>
<accession>A0A2H6K808</accession>
<dbReference type="VEuPathDB" id="PiroplasmaDB:BOVATA_006260"/>
<dbReference type="EMBL" id="BDSA01000001">
    <property type="protein sequence ID" value="GBE59133.1"/>
    <property type="molecule type" value="Genomic_DNA"/>
</dbReference>
<protein>
    <submittedName>
        <fullName evidence="2">Phosphatidylinositol 4-kinase</fullName>
    </submittedName>
</protein>
<dbReference type="GeneID" id="39872903"/>
<reference evidence="2 3" key="1">
    <citation type="journal article" date="2017" name="BMC Genomics">
        <title>Whole-genome assembly of Babesia ovata and comparative genomics between closely related pathogens.</title>
        <authorList>
            <person name="Yamagishi J."/>
            <person name="Asada M."/>
            <person name="Hakimi H."/>
            <person name="Tanaka T.Q."/>
            <person name="Sugimoto C."/>
            <person name="Kawazu S."/>
        </authorList>
    </citation>
    <scope>NUCLEOTIDE SEQUENCE [LARGE SCALE GENOMIC DNA]</scope>
    <source>
        <strain evidence="2 3">Miyake</strain>
    </source>
</reference>
<keyword evidence="3" id="KW-1185">Reference proteome</keyword>
<feature type="chain" id="PRO_5014163651" evidence="1">
    <location>
        <begin position="21"/>
        <end position="831"/>
    </location>
</feature>
<evidence type="ECO:0000313" key="2">
    <source>
        <dbReference type="EMBL" id="GBE59133.1"/>
    </source>
</evidence>
<name>A0A2H6K808_9APIC</name>
<dbReference type="RefSeq" id="XP_028865376.1">
    <property type="nucleotide sequence ID" value="XM_029009543.1"/>
</dbReference>
<keyword evidence="2" id="KW-0418">Kinase</keyword>
<gene>
    <name evidence="2" type="ORF">BOVATA_006260</name>
</gene>
<sequence>MKFGECLVLVALAFIFETWMHNMSSAHGKTLKPGVYKTLQTKGSAGKLIADFTTKLKPDRPTFHVAEVDLYRGESITITCPNAEGGANFYPSKLTTYYTSPPRGGAHLESSPYTKADIDNELLSFADERLGFLDDINDSLILMPYCDTSRRLSFLWTGEPLRKLSTMYFVCLNECHRREIYTPSALIAVRAIPDRPIIVENLIQISQIEALPQNHDLVYTKEYSPVDKLVALCKAEGDEKGIGVWTPVDHGAMQHNILHSDGISNSRLNPKWEEAVSLLNVTVNLKHIDVGNLTVKSRDLSSLFRVFHGSFYLSCTSSKQQSERLFHLVSNTVSVIDVIKPSPRATSDSEVTHQLNAVQHHEYNLTHARAVSLFCPLETHTLWPPSLLTAAAEKFVIDMRLMFPSTHLSKRGDYLMVIDFSNSSALEDMKLNISCKSRSPAYTSYIFTLSNTKMCLFDDNMEHWRPCKVILRPSEELIIRCPRRSEKEYYPLQPEDPREGYIKVDDDYVTDRHGAITRTLVTNPRGDTHKIVFSGIHDRSPIRDEIHFECSSHQRDYSITENSAIVIIKLVGNFEEFDSSGKIIIPDDAILKPADGPKLFHISLDPGQKRRIDCSDFFIDRPATRLYPNNEWEVFDDIPRFYPGVLADKIRGRPVYATRAMYGLTMVKQPKALTSSVELYLDPDYKLSSRSDNAMYFLCARNNSWDDLHSDVAVVQVYIQSNTSNYYGVSAEDALFRLDYAYARSTYRSATFNIAEHNIVALHCPKGPEDKTLPACHDINAPSVGAQNAATEAAADSSRCANISRNMSRNESQVRRVSAAARLHKRLHGGS</sequence>
<dbReference type="GO" id="GO:0016301">
    <property type="term" value="F:kinase activity"/>
    <property type="evidence" value="ECO:0007669"/>
    <property type="project" value="UniProtKB-KW"/>
</dbReference>
<dbReference type="Proteomes" id="UP000236319">
    <property type="component" value="Unassembled WGS sequence"/>
</dbReference>
<dbReference type="OrthoDB" id="365240at2759"/>
<feature type="signal peptide" evidence="1">
    <location>
        <begin position="1"/>
        <end position="20"/>
    </location>
</feature>
<comment type="caution">
    <text evidence="2">The sequence shown here is derived from an EMBL/GenBank/DDBJ whole genome shotgun (WGS) entry which is preliminary data.</text>
</comment>
<proteinExistence type="predicted"/>
<keyword evidence="2" id="KW-0808">Transferase</keyword>
<evidence type="ECO:0000313" key="3">
    <source>
        <dbReference type="Proteomes" id="UP000236319"/>
    </source>
</evidence>
<organism evidence="2 3">
    <name type="scientific">Babesia ovata</name>
    <dbReference type="NCBI Taxonomy" id="189622"/>
    <lineage>
        <taxon>Eukaryota</taxon>
        <taxon>Sar</taxon>
        <taxon>Alveolata</taxon>
        <taxon>Apicomplexa</taxon>
        <taxon>Aconoidasida</taxon>
        <taxon>Piroplasmida</taxon>
        <taxon>Babesiidae</taxon>
        <taxon>Babesia</taxon>
    </lineage>
</organism>
<dbReference type="AlphaFoldDB" id="A0A2H6K808"/>
<evidence type="ECO:0000256" key="1">
    <source>
        <dbReference type="SAM" id="SignalP"/>
    </source>
</evidence>